<sequence>MDWLRSDPYISDRDTKVLKFKPGYNKVLLISKGNQERNTLHETWELRNDSEWSEWLEEYEHDSVHWSDGVCVILAGRADSIWQDHSVLSNMPFSRGIFNKITNMFWVHSSIVRVINRNTNAHCSAEVGAWGDRAPEAVVYNCRSAATWPGDLALCATYIPERRFTFAVLYGCDAKISEDVIGKLQINSERVMHPMTLPLLFADVERDRHANLVSGFHTMLMQRACDFKNESRRGTETSERLSSTSSTILTEEKPTDGLLNPERDSDKMFQWMDLRHLRNGLQNWKAQLQRLAEHQLSELSGVYCFPSAPLNNKTPEQEHLLGGLAKQNTQIQARLQQLLLEYEENIRVSSLVIDGMNFATQVEWNYIARRDIKTNLDIAKSTMETTSWTVEISKAAQRDSSHMRSIAVLTMAFLPGTFVATVFSMNFFDWQGGAEGILSPYIWIFVVVVFVLTALTLAIWRFWTASEGTRKIERSMSMV</sequence>
<keyword evidence="7" id="KW-1185">Reference proteome</keyword>
<dbReference type="SUPFAM" id="SSF144083">
    <property type="entry name" value="Magnesium transport protein CorA, transmembrane region"/>
    <property type="match status" value="1"/>
</dbReference>
<keyword evidence="2 5" id="KW-0812">Transmembrane</keyword>
<keyword evidence="3 5" id="KW-1133">Transmembrane helix</keyword>
<feature type="transmembrane region" description="Helical" evidence="5">
    <location>
        <begin position="406"/>
        <end position="428"/>
    </location>
</feature>
<evidence type="ECO:0000256" key="5">
    <source>
        <dbReference type="SAM" id="Phobius"/>
    </source>
</evidence>
<evidence type="ECO:0000313" key="7">
    <source>
        <dbReference type="Proteomes" id="UP001390339"/>
    </source>
</evidence>
<gene>
    <name evidence="6" type="ORF">PGQ11_011589</name>
</gene>
<dbReference type="InterPro" id="IPR045863">
    <property type="entry name" value="CorA_TM1_TM2"/>
</dbReference>
<dbReference type="InterPro" id="IPR002523">
    <property type="entry name" value="MgTranspt_CorA/ZnTranspt_ZntB"/>
</dbReference>
<keyword evidence="4 5" id="KW-0472">Membrane</keyword>
<evidence type="ECO:0000256" key="2">
    <source>
        <dbReference type="ARBA" id="ARBA00022692"/>
    </source>
</evidence>
<feature type="transmembrane region" description="Helical" evidence="5">
    <location>
        <begin position="440"/>
        <end position="463"/>
    </location>
</feature>
<evidence type="ECO:0000256" key="1">
    <source>
        <dbReference type="ARBA" id="ARBA00004141"/>
    </source>
</evidence>
<comment type="caution">
    <text evidence="6">The sequence shown here is derived from an EMBL/GenBank/DDBJ whole genome shotgun (WGS) entry which is preliminary data.</text>
</comment>
<reference evidence="6 7" key="1">
    <citation type="journal article" date="2024" name="IMA Fungus">
        <title>Apiospora arundinis, a panoply of carbohydrate-active enzymes and secondary metabolites.</title>
        <authorList>
            <person name="Sorensen T."/>
            <person name="Petersen C."/>
            <person name="Muurmann A.T."/>
            <person name="Christiansen J.V."/>
            <person name="Brundto M.L."/>
            <person name="Overgaard C.K."/>
            <person name="Boysen A.T."/>
            <person name="Wollenberg R.D."/>
            <person name="Larsen T.O."/>
            <person name="Sorensen J.L."/>
            <person name="Nielsen K.L."/>
            <person name="Sondergaard T.E."/>
        </authorList>
    </citation>
    <scope>NUCLEOTIDE SEQUENCE [LARGE SCALE GENOMIC DNA]</scope>
    <source>
        <strain evidence="6 7">AAU 773</strain>
    </source>
</reference>
<evidence type="ECO:0000313" key="6">
    <source>
        <dbReference type="EMBL" id="KAK8855677.1"/>
    </source>
</evidence>
<accession>A0ABR2I0Y3</accession>
<evidence type="ECO:0000256" key="3">
    <source>
        <dbReference type="ARBA" id="ARBA00022989"/>
    </source>
</evidence>
<name>A0ABR2I0Y3_9PEZI</name>
<evidence type="ECO:0000256" key="4">
    <source>
        <dbReference type="ARBA" id="ARBA00023136"/>
    </source>
</evidence>
<organism evidence="6 7">
    <name type="scientific">Apiospora arundinis</name>
    <dbReference type="NCBI Taxonomy" id="335852"/>
    <lineage>
        <taxon>Eukaryota</taxon>
        <taxon>Fungi</taxon>
        <taxon>Dikarya</taxon>
        <taxon>Ascomycota</taxon>
        <taxon>Pezizomycotina</taxon>
        <taxon>Sordariomycetes</taxon>
        <taxon>Xylariomycetidae</taxon>
        <taxon>Amphisphaeriales</taxon>
        <taxon>Apiosporaceae</taxon>
        <taxon>Apiospora</taxon>
    </lineage>
</organism>
<dbReference type="EMBL" id="JAPCWZ010000007">
    <property type="protein sequence ID" value="KAK8855677.1"/>
    <property type="molecule type" value="Genomic_DNA"/>
</dbReference>
<dbReference type="Proteomes" id="UP001390339">
    <property type="component" value="Unassembled WGS sequence"/>
</dbReference>
<comment type="subcellular location">
    <subcellularLocation>
        <location evidence="1">Membrane</location>
        <topology evidence="1">Multi-pass membrane protein</topology>
    </subcellularLocation>
</comment>
<protein>
    <submittedName>
        <fullName evidence="6">Uncharacterized protein</fullName>
    </submittedName>
</protein>
<dbReference type="Pfam" id="PF01544">
    <property type="entry name" value="CorA"/>
    <property type="match status" value="1"/>
</dbReference>
<dbReference type="Gene3D" id="1.20.58.340">
    <property type="entry name" value="Magnesium transport protein CorA, transmembrane region"/>
    <property type="match status" value="1"/>
</dbReference>
<proteinExistence type="predicted"/>